<proteinExistence type="predicted"/>
<protein>
    <submittedName>
        <fullName evidence="1">Serpin-Z4</fullName>
    </submittedName>
</protein>
<dbReference type="Proteomes" id="UP001060215">
    <property type="component" value="Chromosome 4"/>
</dbReference>
<organism evidence="1 2">
    <name type="scientific">Camellia lanceoleosa</name>
    <dbReference type="NCBI Taxonomy" id="1840588"/>
    <lineage>
        <taxon>Eukaryota</taxon>
        <taxon>Viridiplantae</taxon>
        <taxon>Streptophyta</taxon>
        <taxon>Embryophyta</taxon>
        <taxon>Tracheophyta</taxon>
        <taxon>Spermatophyta</taxon>
        <taxon>Magnoliopsida</taxon>
        <taxon>eudicotyledons</taxon>
        <taxon>Gunneridae</taxon>
        <taxon>Pentapetalae</taxon>
        <taxon>asterids</taxon>
        <taxon>Ericales</taxon>
        <taxon>Theaceae</taxon>
        <taxon>Camellia</taxon>
    </lineage>
</organism>
<keyword evidence="2" id="KW-1185">Reference proteome</keyword>
<evidence type="ECO:0000313" key="1">
    <source>
        <dbReference type="EMBL" id="KAI8015977.1"/>
    </source>
</evidence>
<evidence type="ECO:0000313" key="2">
    <source>
        <dbReference type="Proteomes" id="UP001060215"/>
    </source>
</evidence>
<sequence length="364" mass="41230">MEDMRVSLNVKSETVISNIFHKACVEIDEVGTEAAAITVSVSRGCSLYELEKVNFVADHPFLFMIKEEVSGLVIFTALSYQKLLSRVYNAESKVVDFQNKADEVVNEVNSWAKVASRGLISNILNPKSLSPDISIILANGLYFKGTWFIEFDAKYTKNRDFYLLNGDTVSVPFMTNDRDKYLYKSFEGFKVLKISYLSGNGKATLNTQFVMYLFPPDARDGLHDLVKEFESNPRFLQQDLGLNLDLVKLDEIWIPKFKFSYDFDVCDAMQDMGYSLPFSENLTDFAKMIHFPKGIPFFVSNMFHKAFIEVDEKGTEAATFSMLSGCAMRQIEHSSFIADHPSIFIIKEEMSGLVLFTGAVVNLI</sequence>
<accession>A0ACC0HQT7</accession>
<reference evidence="1 2" key="1">
    <citation type="journal article" date="2022" name="Plant J.">
        <title>Chromosome-level genome of Camellia lanceoleosa provides a valuable resource for understanding genome evolution and self-incompatibility.</title>
        <authorList>
            <person name="Gong W."/>
            <person name="Xiao S."/>
            <person name="Wang L."/>
            <person name="Liao Z."/>
            <person name="Chang Y."/>
            <person name="Mo W."/>
            <person name="Hu G."/>
            <person name="Li W."/>
            <person name="Zhao G."/>
            <person name="Zhu H."/>
            <person name="Hu X."/>
            <person name="Ji K."/>
            <person name="Xiang X."/>
            <person name="Song Q."/>
            <person name="Yuan D."/>
            <person name="Jin S."/>
            <person name="Zhang L."/>
        </authorList>
    </citation>
    <scope>NUCLEOTIDE SEQUENCE [LARGE SCALE GENOMIC DNA]</scope>
    <source>
        <strain evidence="1">SQ_2022a</strain>
    </source>
</reference>
<comment type="caution">
    <text evidence="1">The sequence shown here is derived from an EMBL/GenBank/DDBJ whole genome shotgun (WGS) entry which is preliminary data.</text>
</comment>
<dbReference type="EMBL" id="CM045761">
    <property type="protein sequence ID" value="KAI8015977.1"/>
    <property type="molecule type" value="Genomic_DNA"/>
</dbReference>
<name>A0ACC0HQT7_9ERIC</name>
<gene>
    <name evidence="1" type="ORF">LOK49_LG05G03523</name>
</gene>